<protein>
    <submittedName>
        <fullName evidence="1">Uncharacterized protein</fullName>
    </submittedName>
</protein>
<reference evidence="1" key="2">
    <citation type="journal article" date="2022" name="BMC Genomics">
        <title>Comparative genome analysis of mycobacteria focusing on tRNA and non-coding RNA.</title>
        <authorList>
            <person name="Behra P.R.K."/>
            <person name="Pettersson B.M.F."/>
            <person name="Ramesh M."/>
            <person name="Das S."/>
            <person name="Dasgupta S."/>
            <person name="Kirsebom L.A."/>
        </authorList>
    </citation>
    <scope>NUCLEOTIDE SEQUENCE</scope>
    <source>
        <strain evidence="1">DSM 45406</strain>
    </source>
</reference>
<proteinExistence type="predicted"/>
<reference evidence="1" key="1">
    <citation type="submission" date="2020-07" db="EMBL/GenBank/DDBJ databases">
        <authorList>
            <person name="Pettersson B.M.F."/>
            <person name="Behra P.R.K."/>
            <person name="Ramesh M."/>
            <person name="Das S."/>
            <person name="Dasgupta S."/>
            <person name="Kirsebom L.A."/>
        </authorList>
    </citation>
    <scope>NUCLEOTIDE SEQUENCE</scope>
    <source>
        <strain evidence="1">DSM 45406</strain>
    </source>
</reference>
<organism evidence="1 4">
    <name type="scientific">Mycolicibacterium rufum</name>
    <dbReference type="NCBI Taxonomy" id="318424"/>
    <lineage>
        <taxon>Bacteria</taxon>
        <taxon>Bacillati</taxon>
        <taxon>Actinomycetota</taxon>
        <taxon>Actinomycetes</taxon>
        <taxon>Mycobacteriales</taxon>
        <taxon>Mycobacteriaceae</taxon>
        <taxon>Mycolicibacterium</taxon>
    </lineage>
</organism>
<evidence type="ECO:0000313" key="2">
    <source>
        <dbReference type="EMBL" id="ULP39774.1"/>
    </source>
</evidence>
<accession>A0A9X2YCS1</accession>
<name>A0A9X2YCS1_9MYCO</name>
<dbReference type="AlphaFoldDB" id="A0A9X2YCS1"/>
<gene>
    <name evidence="1" type="ORF">H7H73_11195</name>
    <name evidence="2" type="ORF">MJO55_26730</name>
</gene>
<dbReference type="EMBL" id="CP092427">
    <property type="protein sequence ID" value="ULP39774.1"/>
    <property type="molecule type" value="Genomic_DNA"/>
</dbReference>
<evidence type="ECO:0000313" key="3">
    <source>
        <dbReference type="Proteomes" id="UP001055159"/>
    </source>
</evidence>
<evidence type="ECO:0000313" key="4">
    <source>
        <dbReference type="Proteomes" id="UP001140272"/>
    </source>
</evidence>
<dbReference type="RefSeq" id="WP_052429010.1">
    <property type="nucleotide sequence ID" value="NZ_CP092427.2"/>
</dbReference>
<evidence type="ECO:0000313" key="1">
    <source>
        <dbReference type="EMBL" id="MCV7070905.1"/>
    </source>
</evidence>
<keyword evidence="3" id="KW-1185">Reference proteome</keyword>
<dbReference type="EMBL" id="JACKRN010000414">
    <property type="protein sequence ID" value="MCV7070905.1"/>
    <property type="molecule type" value="Genomic_DNA"/>
</dbReference>
<dbReference type="Proteomes" id="UP001055159">
    <property type="component" value="Chromosome"/>
</dbReference>
<sequence>MTQIAGRHRLPDRSAHAGPRWGAASMVAAAGVTGWLLAVMDDDGPRTVTVQTPPAAVSAPAEAIQRAGLVTAVSATSLTTTASDGQVTTFRITPDTAAITRPGASTPYAATSFAPSQHVLVVGVVHDGVPVATAIADPAATGPAGAPMDYDLPA</sequence>
<dbReference type="Proteomes" id="UP001140272">
    <property type="component" value="Unassembled WGS sequence"/>
</dbReference>
<reference evidence="2" key="3">
    <citation type="submission" date="2022-08" db="EMBL/GenBank/DDBJ databases">
        <title>Whole genome sequencing of non-tuberculosis mycobacteria type-strains.</title>
        <authorList>
            <person name="Igarashi Y."/>
            <person name="Osugi A."/>
            <person name="Mitarai S."/>
        </authorList>
    </citation>
    <scope>NUCLEOTIDE SEQUENCE</scope>
    <source>
        <strain evidence="2">JCM 16372</strain>
    </source>
</reference>